<dbReference type="EMBL" id="CP002347">
    <property type="protein sequence ID" value="ADR18594.1"/>
    <property type="molecule type" value="Genomic_DNA"/>
</dbReference>
<dbReference type="RefSeq" id="WP_013450807.1">
    <property type="nucleotide sequence ID" value="NC_014758.1"/>
</dbReference>
<dbReference type="KEGG" id="cni:Calni_0683"/>
<proteinExistence type="predicted"/>
<gene>
    <name evidence="1" type="ordered locus">Calni_0683</name>
</gene>
<dbReference type="GO" id="GO:0009399">
    <property type="term" value="P:nitrogen fixation"/>
    <property type="evidence" value="ECO:0007669"/>
    <property type="project" value="InterPro"/>
</dbReference>
<dbReference type="AlphaFoldDB" id="E4TG44"/>
<dbReference type="HOGENOM" id="CLU_965134_0_0_0"/>
<evidence type="ECO:0000313" key="1">
    <source>
        <dbReference type="EMBL" id="ADR18594.1"/>
    </source>
</evidence>
<name>E4TG44_CALNY</name>
<dbReference type="STRING" id="768670.Calni_0683"/>
<evidence type="ECO:0000313" key="2">
    <source>
        <dbReference type="Proteomes" id="UP000007039"/>
    </source>
</evidence>
<dbReference type="InterPro" id="IPR009953">
    <property type="entry name" value="DRA_trans"/>
</dbReference>
<reference evidence="1 2" key="2">
    <citation type="journal article" date="2011" name="Stand. Genomic Sci.">
        <title>Complete genome sequence of Calditerrivibrio nitroreducens type strain (Yu37-1).</title>
        <authorList>
            <person name="Pitluck S."/>
            <person name="Sikorski J."/>
            <person name="Zeytun A."/>
            <person name="Lapidus A."/>
            <person name="Nolan M."/>
            <person name="Lucas S."/>
            <person name="Hammon N."/>
            <person name="Deshpande S."/>
            <person name="Cheng J.F."/>
            <person name="Tapia R."/>
            <person name="Han C."/>
            <person name="Goodwin L."/>
            <person name="Liolios K."/>
            <person name="Pagani I."/>
            <person name="Ivanova N."/>
            <person name="Mavromatis K."/>
            <person name="Pati A."/>
            <person name="Chen A."/>
            <person name="Palaniappan K."/>
            <person name="Hauser L."/>
            <person name="Chang Y.J."/>
            <person name="Jeffries C.D."/>
            <person name="Detter J.C."/>
            <person name="Brambilla E."/>
            <person name="Djao O.D."/>
            <person name="Rohde M."/>
            <person name="Spring S."/>
            <person name="Goker M."/>
            <person name="Woyke T."/>
            <person name="Bristow J."/>
            <person name="Eisen J.A."/>
            <person name="Markowitz V."/>
            <person name="Hugenholtz P."/>
            <person name="Kyrpides N.C."/>
            <person name="Klenk H.P."/>
            <person name="Land M."/>
        </authorList>
    </citation>
    <scope>NUCLEOTIDE SEQUENCE [LARGE SCALE GENOMIC DNA]</scope>
    <source>
        <strain evidence="2">DSM 19672 / NBRC 101217 / Yu37-1</strain>
    </source>
</reference>
<dbReference type="GO" id="GO:0030701">
    <property type="term" value="F:NAD+-dinitrogen-reductase ADP-D-ribosyltransferase activity"/>
    <property type="evidence" value="ECO:0007669"/>
    <property type="project" value="UniProtKB-EC"/>
</dbReference>
<dbReference type="Proteomes" id="UP000007039">
    <property type="component" value="Chromosome"/>
</dbReference>
<dbReference type="eggNOG" id="ENOG502Z8KN">
    <property type="taxonomic scope" value="Bacteria"/>
</dbReference>
<keyword evidence="2" id="KW-1185">Reference proteome</keyword>
<accession>E4TG44</accession>
<protein>
    <submittedName>
        <fullName evidence="1">NAD(+)--dinitrogen-reductase ADP-D-ribosyltransferase</fullName>
        <ecNumber evidence="1">2.4.2.37</ecNumber>
    </submittedName>
</protein>
<organism evidence="1 2">
    <name type="scientific">Calditerrivibrio nitroreducens (strain DSM 19672 / NBRC 101217 / Yu37-1)</name>
    <dbReference type="NCBI Taxonomy" id="768670"/>
    <lineage>
        <taxon>Bacteria</taxon>
        <taxon>Pseudomonadati</taxon>
        <taxon>Deferribacterota</taxon>
        <taxon>Deferribacteres</taxon>
        <taxon>Deferribacterales</taxon>
        <taxon>Calditerrivibrionaceae</taxon>
    </lineage>
</organism>
<dbReference type="EC" id="2.4.2.37" evidence="1"/>
<reference key="1">
    <citation type="submission" date="2010-11" db="EMBL/GenBank/DDBJ databases">
        <title>The complete genome of chromosome of Calditerrivibrio nitroreducens DSM 19672.</title>
        <authorList>
            <consortium name="US DOE Joint Genome Institute (JGI-PGF)"/>
            <person name="Lucas S."/>
            <person name="Copeland A."/>
            <person name="Lapidus A."/>
            <person name="Bruce D."/>
            <person name="Goodwin L."/>
            <person name="Pitluck S."/>
            <person name="Kyrpides N."/>
            <person name="Mavromatis K."/>
            <person name="Ivanova N."/>
            <person name="Mikhailova N."/>
            <person name="Zeytun A."/>
            <person name="Brettin T."/>
            <person name="Detter J.C."/>
            <person name="Tapia R."/>
            <person name="Han C."/>
            <person name="Land M."/>
            <person name="Hauser L."/>
            <person name="Markowitz V."/>
            <person name="Cheng J.-F."/>
            <person name="Hugenholtz P."/>
            <person name="Woyke T."/>
            <person name="Wu D."/>
            <person name="Spring S."/>
            <person name="Schroeder M."/>
            <person name="Brambilla E."/>
            <person name="Klenk H.-P."/>
            <person name="Eisen J.A."/>
        </authorList>
    </citation>
    <scope>NUCLEOTIDE SEQUENCE [LARGE SCALE GENOMIC DNA]</scope>
    <source>
        <strain>DSM 19672</strain>
    </source>
</reference>
<dbReference type="OrthoDB" id="183043at2"/>
<dbReference type="Pfam" id="PF07357">
    <property type="entry name" value="DRAT"/>
    <property type="match status" value="1"/>
</dbReference>
<keyword evidence="1" id="KW-0808">Transferase</keyword>
<keyword evidence="1" id="KW-0328">Glycosyltransferase</keyword>
<sequence length="262" mass="30435">MIKQIYCHKINKANLPPYLLIDEGYNNSGNGLTLLIDGVIEYHPDLFERITGCGDPVEASEIFLNYMNELFHLKEKVNGKYVNSYLKVLRGWLFNSNGKEGAVIKGWVESRFGIIPNFHKQKINSVNDDAYYNYLMERMGSNSSKNLIEHQFDLLYTYNQCAIKTFFKDSKTLIKVYKGVNSLEEFFIKSEEKDRKIMMLNNVTSFTTNREIACTFGDYIIETEVHYTKIIFIPELFPLIKFFGESEIIAIGGFYNTRVCYI</sequence>